<dbReference type="Pfam" id="PF13247">
    <property type="entry name" value="Fer4_11"/>
    <property type="match status" value="1"/>
</dbReference>
<evidence type="ECO:0000256" key="3">
    <source>
        <dbReference type="ARBA" id="ARBA00022723"/>
    </source>
</evidence>
<name>A0ABZ2J5P6_9CHLR</name>
<dbReference type="Proteomes" id="UP001375370">
    <property type="component" value="Chromosome"/>
</dbReference>
<accession>A0ABZ2J5P6</accession>
<keyword evidence="6" id="KW-0408">Iron</keyword>
<dbReference type="PROSITE" id="PS51379">
    <property type="entry name" value="4FE4S_FER_2"/>
    <property type="match status" value="2"/>
</dbReference>
<dbReference type="InterPro" id="IPR050954">
    <property type="entry name" value="ET_IronSulfur_Cluster-Binding"/>
</dbReference>
<dbReference type="PROSITE" id="PS00198">
    <property type="entry name" value="4FE4S_FER_1"/>
    <property type="match status" value="1"/>
</dbReference>
<keyword evidence="3" id="KW-0479">Metal-binding</keyword>
<protein>
    <submittedName>
        <fullName evidence="9">4Fe-4S dicluster domain-containing protein</fullName>
    </submittedName>
</protein>
<evidence type="ECO:0000313" key="9">
    <source>
        <dbReference type="EMBL" id="WWX25588.1"/>
    </source>
</evidence>
<dbReference type="InterPro" id="IPR017900">
    <property type="entry name" value="4Fe4S_Fe_S_CS"/>
</dbReference>
<evidence type="ECO:0000256" key="4">
    <source>
        <dbReference type="ARBA" id="ARBA00022737"/>
    </source>
</evidence>
<keyword evidence="7" id="KW-0411">Iron-sulfur</keyword>
<organism evidence="9 10">
    <name type="scientific">Candidatus Dehalogenimonas loeffleri</name>
    <dbReference type="NCBI Taxonomy" id="3127115"/>
    <lineage>
        <taxon>Bacteria</taxon>
        <taxon>Bacillati</taxon>
        <taxon>Chloroflexota</taxon>
        <taxon>Dehalococcoidia</taxon>
        <taxon>Dehalococcoidales</taxon>
        <taxon>Dehalococcoidaceae</taxon>
        <taxon>Dehalogenimonas</taxon>
    </lineage>
</organism>
<feature type="domain" description="4Fe-4S ferredoxin-type" evidence="8">
    <location>
        <begin position="3"/>
        <end position="32"/>
    </location>
</feature>
<dbReference type="PANTHER" id="PTHR43177:SF5">
    <property type="entry name" value="ANAEROBIC DIMETHYL SULFOXIDE REDUCTASE CHAIN B-RELATED"/>
    <property type="match status" value="1"/>
</dbReference>
<keyword evidence="2" id="KW-0004">4Fe-4S</keyword>
<feature type="domain" description="4Fe-4S ferredoxin-type" evidence="8">
    <location>
        <begin position="85"/>
        <end position="114"/>
    </location>
</feature>
<dbReference type="CDD" id="cd10563">
    <property type="entry name" value="CooF_like"/>
    <property type="match status" value="1"/>
</dbReference>
<dbReference type="SUPFAM" id="SSF54862">
    <property type="entry name" value="4Fe-4S ferredoxins"/>
    <property type="match status" value="1"/>
</dbReference>
<dbReference type="Gene3D" id="3.30.70.20">
    <property type="match status" value="2"/>
</dbReference>
<dbReference type="PANTHER" id="PTHR43177">
    <property type="entry name" value="PROTEIN NRFC"/>
    <property type="match status" value="1"/>
</dbReference>
<reference evidence="9 10" key="1">
    <citation type="submission" date="2024-03" db="EMBL/GenBank/DDBJ databases">
        <title>A Dehalogenimonas Isolated from Estuarine Sediments Dihaloeliminates Chlorinated Alkanes.</title>
        <authorList>
            <person name="Yang Y."/>
            <person name="Wang H."/>
        </authorList>
    </citation>
    <scope>NUCLEOTIDE SEQUENCE [LARGE SCALE GENOMIC DNA]</scope>
    <source>
        <strain evidence="9 10">W</strain>
    </source>
</reference>
<evidence type="ECO:0000259" key="8">
    <source>
        <dbReference type="PROSITE" id="PS51379"/>
    </source>
</evidence>
<keyword evidence="4" id="KW-0677">Repeat</keyword>
<evidence type="ECO:0000256" key="5">
    <source>
        <dbReference type="ARBA" id="ARBA00022982"/>
    </source>
</evidence>
<dbReference type="EMBL" id="CP146612">
    <property type="protein sequence ID" value="WWX25588.1"/>
    <property type="molecule type" value="Genomic_DNA"/>
</dbReference>
<evidence type="ECO:0000256" key="2">
    <source>
        <dbReference type="ARBA" id="ARBA00022485"/>
    </source>
</evidence>
<keyword evidence="1" id="KW-0813">Transport</keyword>
<keyword evidence="5" id="KW-0249">Electron transport</keyword>
<gene>
    <name evidence="9" type="ORF">V8247_01045</name>
</gene>
<evidence type="ECO:0000256" key="7">
    <source>
        <dbReference type="ARBA" id="ARBA00023014"/>
    </source>
</evidence>
<evidence type="ECO:0000313" key="10">
    <source>
        <dbReference type="Proteomes" id="UP001375370"/>
    </source>
</evidence>
<keyword evidence="10" id="KW-1185">Reference proteome</keyword>
<dbReference type="InterPro" id="IPR017896">
    <property type="entry name" value="4Fe4S_Fe-S-bd"/>
</dbReference>
<evidence type="ECO:0000256" key="6">
    <source>
        <dbReference type="ARBA" id="ARBA00023004"/>
    </source>
</evidence>
<proteinExistence type="predicted"/>
<sequence length="155" mass="17067">MRKKIYIRKEVCIGCGLCRVYCATQHSDSKDILKAHRKESPKAVPRLKVERQNETSFSVPCRHCDEPWCVYSCLTGAMSKDPVTGVVTSDPDKCIGCWTCVVSCPNSALVKDKLTKVVKKCDLCPGLETPACVANCPNEAIVLITDDSTEAVEQK</sequence>
<dbReference type="RefSeq" id="WP_338737891.1">
    <property type="nucleotide sequence ID" value="NZ_CP146612.1"/>
</dbReference>
<evidence type="ECO:0000256" key="1">
    <source>
        <dbReference type="ARBA" id="ARBA00022448"/>
    </source>
</evidence>